<reference evidence="4 5" key="1">
    <citation type="submission" date="2016-10" db="EMBL/GenBank/DDBJ databases">
        <title>Reductive evolution of mitochondrial metabolism and differential evolution of invasion-related proteins in Cryptosporidium.</title>
        <authorList>
            <person name="Liu S."/>
            <person name="Roellig D.M."/>
            <person name="Guo Y."/>
            <person name="Li N."/>
            <person name="Frace M.A."/>
            <person name="Tang K."/>
            <person name="Zhang L."/>
            <person name="Feng Y."/>
            <person name="Xiao L."/>
        </authorList>
    </citation>
    <scope>NUCLEOTIDE SEQUENCE [LARGE SCALE GENOMIC DNA]</scope>
    <source>
        <strain evidence="4">39726</strain>
    </source>
</reference>
<dbReference type="InterPro" id="IPR001680">
    <property type="entry name" value="WD40_rpt"/>
</dbReference>
<dbReference type="PRINTS" id="PR00320">
    <property type="entry name" value="GPROTEINBRPT"/>
</dbReference>
<comment type="caution">
    <text evidence="4">The sequence shown here is derived from an EMBL/GenBank/DDBJ whole genome shotgun (WGS) entry which is preliminary data.</text>
</comment>
<dbReference type="InterPro" id="IPR051179">
    <property type="entry name" value="WD_repeat_multifunction"/>
</dbReference>
<evidence type="ECO:0000256" key="3">
    <source>
        <dbReference type="PROSITE-ProRule" id="PRU00221"/>
    </source>
</evidence>
<dbReference type="PROSITE" id="PS50082">
    <property type="entry name" value="WD_REPEATS_2"/>
    <property type="match status" value="3"/>
</dbReference>
<dbReference type="SUPFAM" id="SSF50965">
    <property type="entry name" value="Galactose oxidase, central domain"/>
    <property type="match status" value="1"/>
</dbReference>
<feature type="repeat" description="WD" evidence="3">
    <location>
        <begin position="196"/>
        <end position="237"/>
    </location>
</feature>
<dbReference type="PANTHER" id="PTHR19857">
    <property type="entry name" value="MITOCHONDRIAL DIVISION PROTEIN 1-RELATED"/>
    <property type="match status" value="1"/>
</dbReference>
<dbReference type="InterPro" id="IPR015943">
    <property type="entry name" value="WD40/YVTN_repeat-like_dom_sf"/>
</dbReference>
<proteinExistence type="predicted"/>
<feature type="repeat" description="WD" evidence="3">
    <location>
        <begin position="109"/>
        <end position="140"/>
    </location>
</feature>
<evidence type="ECO:0000313" key="4">
    <source>
        <dbReference type="EMBL" id="OII73258.1"/>
    </source>
</evidence>
<dbReference type="PROSITE" id="PS50294">
    <property type="entry name" value="WD_REPEATS_REGION"/>
    <property type="match status" value="2"/>
</dbReference>
<dbReference type="VEuPathDB" id="CryptoDB:cubi_02490"/>
<dbReference type="RefSeq" id="XP_028874622.1">
    <property type="nucleotide sequence ID" value="XM_029019501.1"/>
</dbReference>
<keyword evidence="2" id="KW-0677">Repeat</keyword>
<dbReference type="PROSITE" id="PS00678">
    <property type="entry name" value="WD_REPEATS_1"/>
    <property type="match status" value="1"/>
</dbReference>
<name>A0A1J4MG76_9CRYT</name>
<dbReference type="Proteomes" id="UP000186176">
    <property type="component" value="Unassembled WGS sequence"/>
</dbReference>
<dbReference type="Pfam" id="PF00400">
    <property type="entry name" value="WD40"/>
    <property type="match status" value="5"/>
</dbReference>
<protein>
    <submittedName>
        <fullName evidence="4">WD-40 repeat protein</fullName>
    </submittedName>
</protein>
<dbReference type="SUPFAM" id="SSF50978">
    <property type="entry name" value="WD40 repeat-like"/>
    <property type="match status" value="1"/>
</dbReference>
<sequence length="431" mass="47398">MEMEIDSNISDEEYVGMDDDPVLIVSGDDLDRDEEDEEMPLFDVSDESSATILSIDSPICCLDIDPTRRGRILYGGCDDKAYLSNLPVNPMDANNLMVEKINLGFEKLFEGHTDTVSCVSYSVDGKYFATGGCDGTVRVYGNEASNEGQLISILEGPSDELEFIRWHPRGPCILGGGVDGTGWLWMVSDGRVLSVLSGHGDSITCGDFSNEGKIACTGSLDGSVIIWNPKNGESLHKITRNSFVENNTGDSSYLDELGIVSMRSHKKNPLLAVGLTNGLFSLIQSETGKILSLNKRHNNSLDCIEFINNMEDPLLATGDMNGELIIWNYEYNRENFAMKNNELEHSNGVLPGITSISWGGDRNNTLIATGCLDGTIRLWDYRTGENVRILKGHKSGILSMKIVEFGFQGNNVLRMVSTGDDGRCLLWDVRM</sequence>
<keyword evidence="1 3" id="KW-0853">WD repeat</keyword>
<feature type="repeat" description="WD" evidence="3">
    <location>
        <begin position="353"/>
        <end position="389"/>
    </location>
</feature>
<evidence type="ECO:0000256" key="2">
    <source>
        <dbReference type="ARBA" id="ARBA00022737"/>
    </source>
</evidence>
<dbReference type="InterPro" id="IPR011043">
    <property type="entry name" value="Gal_Oxase/kelch_b-propeller"/>
</dbReference>
<dbReference type="Gene3D" id="2.130.10.10">
    <property type="entry name" value="YVTN repeat-like/Quinoprotein amine dehydrogenase"/>
    <property type="match status" value="1"/>
</dbReference>
<dbReference type="OrthoDB" id="10261640at2759"/>
<dbReference type="EMBL" id="LRBP01000017">
    <property type="protein sequence ID" value="OII73258.1"/>
    <property type="molecule type" value="Genomic_DNA"/>
</dbReference>
<evidence type="ECO:0000256" key="1">
    <source>
        <dbReference type="ARBA" id="ARBA00022574"/>
    </source>
</evidence>
<organism evidence="4 5">
    <name type="scientific">Cryptosporidium ubiquitum</name>
    <dbReference type="NCBI Taxonomy" id="857276"/>
    <lineage>
        <taxon>Eukaryota</taxon>
        <taxon>Sar</taxon>
        <taxon>Alveolata</taxon>
        <taxon>Apicomplexa</taxon>
        <taxon>Conoidasida</taxon>
        <taxon>Coccidia</taxon>
        <taxon>Eucoccidiorida</taxon>
        <taxon>Eimeriorina</taxon>
        <taxon>Cryptosporidiidae</taxon>
        <taxon>Cryptosporidium</taxon>
    </lineage>
</organism>
<dbReference type="InterPro" id="IPR020472">
    <property type="entry name" value="WD40_PAC1"/>
</dbReference>
<dbReference type="InterPro" id="IPR019775">
    <property type="entry name" value="WD40_repeat_CS"/>
</dbReference>
<evidence type="ECO:0000313" key="5">
    <source>
        <dbReference type="Proteomes" id="UP000186176"/>
    </source>
</evidence>
<gene>
    <name evidence="4" type="ORF">cubi_02490</name>
</gene>
<dbReference type="PANTHER" id="PTHR19857:SF8">
    <property type="entry name" value="ANGIO-ASSOCIATED MIGRATORY CELL PROTEIN"/>
    <property type="match status" value="1"/>
</dbReference>
<accession>A0A1J4MG76</accession>
<keyword evidence="5" id="KW-1185">Reference proteome</keyword>
<dbReference type="AlphaFoldDB" id="A0A1J4MG76"/>
<dbReference type="InterPro" id="IPR036322">
    <property type="entry name" value="WD40_repeat_dom_sf"/>
</dbReference>
<dbReference type="GeneID" id="39979280"/>
<dbReference type="CDD" id="cd00200">
    <property type="entry name" value="WD40"/>
    <property type="match status" value="1"/>
</dbReference>
<dbReference type="SMART" id="SM00320">
    <property type="entry name" value="WD40"/>
    <property type="match status" value="7"/>
</dbReference>